<feature type="domain" description="NAC" evidence="7">
    <location>
        <begin position="5"/>
        <end position="161"/>
    </location>
</feature>
<evidence type="ECO:0000256" key="6">
    <source>
        <dbReference type="SAM" id="MobiDB-lite"/>
    </source>
</evidence>
<organism evidence="8">
    <name type="scientific">Brachypodium distachyon</name>
    <name type="common">Purple false brome</name>
    <name type="synonym">Trachynia distachya</name>
    <dbReference type="NCBI Taxonomy" id="15368"/>
    <lineage>
        <taxon>Eukaryota</taxon>
        <taxon>Viridiplantae</taxon>
        <taxon>Streptophyta</taxon>
        <taxon>Embryophyta</taxon>
        <taxon>Tracheophyta</taxon>
        <taxon>Spermatophyta</taxon>
        <taxon>Magnoliopsida</taxon>
        <taxon>Liliopsida</taxon>
        <taxon>Poales</taxon>
        <taxon>Poaceae</taxon>
        <taxon>BOP clade</taxon>
        <taxon>Pooideae</taxon>
        <taxon>Stipodae</taxon>
        <taxon>Brachypodieae</taxon>
        <taxon>Brachypodium</taxon>
    </lineage>
</organism>
<reference evidence="8" key="2">
    <citation type="submission" date="2017-06" db="EMBL/GenBank/DDBJ databases">
        <title>WGS assembly of Brachypodium distachyon.</title>
        <authorList>
            <consortium name="The International Brachypodium Initiative"/>
            <person name="Lucas S."/>
            <person name="Harmon-Smith M."/>
            <person name="Lail K."/>
            <person name="Tice H."/>
            <person name="Grimwood J."/>
            <person name="Bruce D."/>
            <person name="Barry K."/>
            <person name="Shu S."/>
            <person name="Lindquist E."/>
            <person name="Wang M."/>
            <person name="Pitluck S."/>
            <person name="Vogel J.P."/>
            <person name="Garvin D.F."/>
            <person name="Mockler T.C."/>
            <person name="Schmutz J."/>
            <person name="Rokhsar D."/>
            <person name="Bevan M.W."/>
        </authorList>
    </citation>
    <scope>NUCLEOTIDE SEQUENCE</scope>
    <source>
        <strain evidence="8">Bd21</strain>
    </source>
</reference>
<feature type="compositionally biased region" description="Low complexity" evidence="6">
    <location>
        <begin position="218"/>
        <end position="235"/>
    </location>
</feature>
<dbReference type="Gramene" id="KQK09175">
    <property type="protein sequence ID" value="KQK09175"/>
    <property type="gene ID" value="BRADI_2g46483v3"/>
</dbReference>
<evidence type="ECO:0000256" key="4">
    <source>
        <dbReference type="ARBA" id="ARBA00023163"/>
    </source>
</evidence>
<dbReference type="SUPFAM" id="SSF101941">
    <property type="entry name" value="NAC domain"/>
    <property type="match status" value="1"/>
</dbReference>
<sequence length="273" mass="29897">MITCPVVLSSRHPTELELIKSYLLPRITSGDDSNKSWEFIHHADVYTADPTSLTEMFPPARTIDGEEVWYFFSPVKTKSVHGQRKVRTVKSGAGCWHSEAGTKTVWDDRGHRVGHRQFFSFVTKEHGRRVRTGWLMVELGIDNEHQVSRSSELVLCKIYMTPREASTPSKGLIDGVEEHMPSKSSLSPSSPPSSSSPPASPYSSPPSSPSSASPPSPTSSMSPSTPPLLSMSSLPALQKLSSSLVVDDKEEGPTVLPESINSAAMETIQQPYF</sequence>
<dbReference type="GO" id="GO:0003677">
    <property type="term" value="F:DNA binding"/>
    <property type="evidence" value="ECO:0007669"/>
    <property type="project" value="UniProtKB-KW"/>
</dbReference>
<dbReference type="PANTHER" id="PTHR31719">
    <property type="entry name" value="NAC TRANSCRIPTION FACTOR 56"/>
    <property type="match status" value="1"/>
</dbReference>
<dbReference type="OrthoDB" id="695366at2759"/>
<keyword evidence="4" id="KW-0804">Transcription</keyword>
<comment type="subcellular location">
    <subcellularLocation>
        <location evidence="1">Nucleus</location>
    </subcellularLocation>
</comment>
<evidence type="ECO:0000313" key="10">
    <source>
        <dbReference type="Proteomes" id="UP000008810"/>
    </source>
</evidence>
<gene>
    <name evidence="8" type="ORF">BRADI_2g46483v3</name>
</gene>
<feature type="compositionally biased region" description="Pro residues" evidence="6">
    <location>
        <begin position="189"/>
        <end position="217"/>
    </location>
</feature>
<evidence type="ECO:0000256" key="2">
    <source>
        <dbReference type="ARBA" id="ARBA00023015"/>
    </source>
</evidence>
<proteinExistence type="predicted"/>
<dbReference type="Pfam" id="PF02365">
    <property type="entry name" value="NAM"/>
    <property type="match status" value="1"/>
</dbReference>
<dbReference type="PROSITE" id="PS51005">
    <property type="entry name" value="NAC"/>
    <property type="match status" value="1"/>
</dbReference>
<feature type="compositionally biased region" description="Polar residues" evidence="6">
    <location>
        <begin position="259"/>
        <end position="273"/>
    </location>
</feature>
<evidence type="ECO:0000259" key="7">
    <source>
        <dbReference type="PROSITE" id="PS51005"/>
    </source>
</evidence>
<dbReference type="FunCoup" id="A0A0Q3GDB5">
    <property type="interactions" value="817"/>
</dbReference>
<reference evidence="8 9" key="1">
    <citation type="journal article" date="2010" name="Nature">
        <title>Genome sequencing and analysis of the model grass Brachypodium distachyon.</title>
        <authorList>
            <consortium name="International Brachypodium Initiative"/>
        </authorList>
    </citation>
    <scope>NUCLEOTIDE SEQUENCE [LARGE SCALE GENOMIC DNA]</scope>
    <source>
        <strain evidence="8 9">Bd21</strain>
    </source>
</reference>
<evidence type="ECO:0000256" key="5">
    <source>
        <dbReference type="ARBA" id="ARBA00023242"/>
    </source>
</evidence>
<reference evidence="9" key="3">
    <citation type="submission" date="2018-08" db="UniProtKB">
        <authorList>
            <consortium name="EnsemblPlants"/>
        </authorList>
    </citation>
    <scope>IDENTIFICATION</scope>
    <source>
        <strain evidence="9">cv. Bd21</strain>
    </source>
</reference>
<keyword evidence="3" id="KW-0238">DNA-binding</keyword>
<evidence type="ECO:0000256" key="1">
    <source>
        <dbReference type="ARBA" id="ARBA00004123"/>
    </source>
</evidence>
<dbReference type="InterPro" id="IPR003441">
    <property type="entry name" value="NAC-dom"/>
</dbReference>
<keyword evidence="10" id="KW-1185">Reference proteome</keyword>
<protein>
    <recommendedName>
        <fullName evidence="7">NAC domain-containing protein</fullName>
    </recommendedName>
</protein>
<keyword evidence="2" id="KW-0805">Transcription regulation</keyword>
<accession>A0A0Q3GDB5</accession>
<feature type="region of interest" description="Disordered" evidence="6">
    <location>
        <begin position="166"/>
        <end position="273"/>
    </location>
</feature>
<dbReference type="PANTHER" id="PTHR31719:SF243">
    <property type="entry name" value="NAC DOMAIN-CONTAINING PROTEIN"/>
    <property type="match status" value="1"/>
</dbReference>
<dbReference type="EMBL" id="CM000881">
    <property type="protein sequence ID" value="KQK09175.1"/>
    <property type="molecule type" value="Genomic_DNA"/>
</dbReference>
<dbReference type="GO" id="GO:0006355">
    <property type="term" value="P:regulation of DNA-templated transcription"/>
    <property type="evidence" value="ECO:0007669"/>
    <property type="project" value="InterPro"/>
</dbReference>
<dbReference type="Proteomes" id="UP000008810">
    <property type="component" value="Chromosome 2"/>
</dbReference>
<dbReference type="GO" id="GO:0005634">
    <property type="term" value="C:nucleus"/>
    <property type="evidence" value="ECO:0007669"/>
    <property type="project" value="UniProtKB-SubCell"/>
</dbReference>
<dbReference type="InterPro" id="IPR036093">
    <property type="entry name" value="NAC_dom_sf"/>
</dbReference>
<keyword evidence="5" id="KW-0539">Nucleus</keyword>
<dbReference type="InParanoid" id="A0A0Q3GDB5"/>
<feature type="non-terminal residue" evidence="8">
    <location>
        <position position="273"/>
    </location>
</feature>
<dbReference type="Gene3D" id="2.170.150.80">
    <property type="entry name" value="NAC domain"/>
    <property type="match status" value="1"/>
</dbReference>
<dbReference type="AlphaFoldDB" id="A0A0Q3GDB5"/>
<evidence type="ECO:0000256" key="3">
    <source>
        <dbReference type="ARBA" id="ARBA00023125"/>
    </source>
</evidence>
<dbReference type="STRING" id="15368.A0A0Q3GDB5"/>
<evidence type="ECO:0000313" key="8">
    <source>
        <dbReference type="EMBL" id="KQK09175.1"/>
    </source>
</evidence>
<dbReference type="EnsemblPlants" id="KQK09175">
    <property type="protein sequence ID" value="KQK09175"/>
    <property type="gene ID" value="BRADI_2g46483v3"/>
</dbReference>
<name>A0A0Q3GDB5_BRADI</name>
<evidence type="ECO:0000313" key="9">
    <source>
        <dbReference type="EnsemblPlants" id="KQK09175"/>
    </source>
</evidence>